<evidence type="ECO:0000256" key="1">
    <source>
        <dbReference type="SAM" id="MobiDB-lite"/>
    </source>
</evidence>
<dbReference type="SUPFAM" id="SSF81296">
    <property type="entry name" value="E set domains"/>
    <property type="match status" value="1"/>
</dbReference>
<dbReference type="CDD" id="cd02851">
    <property type="entry name" value="E_set_GO_C"/>
    <property type="match status" value="1"/>
</dbReference>
<dbReference type="Pfam" id="PF09118">
    <property type="entry name" value="GO-like_E_set"/>
    <property type="match status" value="1"/>
</dbReference>
<dbReference type="RefSeq" id="WP_343054218.1">
    <property type="nucleotide sequence ID" value="NZ_BAABHP010000014.1"/>
</dbReference>
<evidence type="ECO:0000313" key="6">
    <source>
        <dbReference type="Proteomes" id="UP000535890"/>
    </source>
</evidence>
<keyword evidence="2" id="KW-1133">Transmembrane helix</keyword>
<feature type="domain" description="Galactose oxidase-like Early set" evidence="3">
    <location>
        <begin position="583"/>
        <end position="678"/>
    </location>
</feature>
<proteinExistence type="predicted"/>
<sequence length="679" mass="72666">MGGAGRGRQRGPGAPGARLIPGPHTPAPRGGVVLRASRRLRPLALTAIALAVLLGVNLPPAVAYVQDWQYQRLINSLDYQRQFGKWDVLELPVDQRVNAIHSALLPSGKIMLIAGSGNKEDMFATKALKSLLYDPATGASKVIPVPDDMFCAGQTLLPDGRLLVAGGTARYEKLDGAVTFAGGAMRVKNENPDVGRDIPAGTEFVSPEGKAYRTIRPNVVPPATKVATRTGATVTAAEERVFVEAVAPGPQGITAQPGLQYAITGLDAAAGKDVYGLGEALTLDKQNYQGTEAAYTFDPVAETWSRVDDMDFARWYPTLTPLPNGEVLALSGLDNIGNVLNGETEHFDPRTNRFVEDKQLTQYFPTYPAVFATEQPNRLFYSGTNSGYGPAEAGRLPGFWDLGTNVLTPVGGLRDPNLLETAGSAWLGPVQDQRMVVVGGGGIGESPLTTARIDEIDLDSPDPAFRPGPVLPDPVRYPNLTTLPDDSMLISHGSRDYRGKGSSDVLDAHLLRPEGGPGGTLVEAADPVVGRNYHGQAVLLPDGRVLTAGSDPLFDDERNTIPGTFEQRLEIYTPPYLFQGGKRPEITAAPDVMRRGTTVEVQTPDAERIQKVRLMRLMSSTHVTAVDQFSIAVDARATGPDTLELALPAEIETMQVGNYMLVLVDDRGVPSVGSMVRVP</sequence>
<comment type="caution">
    <text evidence="5">The sequence shown here is derived from an EMBL/GenBank/DDBJ whole genome shotgun (WGS) entry which is preliminary data.</text>
</comment>
<dbReference type="InterPro" id="IPR049305">
    <property type="entry name" value="GlxA-like_b-barrel"/>
</dbReference>
<accession>A0A7Y9J777</accession>
<dbReference type="InterPro" id="IPR014756">
    <property type="entry name" value="Ig_E-set"/>
</dbReference>
<feature type="region of interest" description="Disordered" evidence="1">
    <location>
        <begin position="1"/>
        <end position="29"/>
    </location>
</feature>
<evidence type="ECO:0008006" key="7">
    <source>
        <dbReference type="Google" id="ProtNLM"/>
    </source>
</evidence>
<dbReference type="AlphaFoldDB" id="A0A7Y9J777"/>
<reference evidence="5 6" key="1">
    <citation type="submission" date="2020-07" db="EMBL/GenBank/DDBJ databases">
        <title>Sequencing the genomes of 1000 actinobacteria strains.</title>
        <authorList>
            <person name="Klenk H.-P."/>
        </authorList>
    </citation>
    <scope>NUCLEOTIDE SEQUENCE [LARGE SCALE GENOMIC DNA]</scope>
    <source>
        <strain evidence="5 6">DSM 45772</strain>
    </source>
</reference>
<dbReference type="Gene3D" id="2.130.10.80">
    <property type="entry name" value="Galactose oxidase/kelch, beta-propeller"/>
    <property type="match status" value="1"/>
</dbReference>
<dbReference type="SUPFAM" id="SSF50965">
    <property type="entry name" value="Galactose oxidase, central domain"/>
    <property type="match status" value="2"/>
</dbReference>
<dbReference type="GO" id="GO:0005975">
    <property type="term" value="P:carbohydrate metabolic process"/>
    <property type="evidence" value="ECO:0007669"/>
    <property type="project" value="UniProtKB-ARBA"/>
</dbReference>
<dbReference type="EMBL" id="JACCBN010000001">
    <property type="protein sequence ID" value="NYD37149.1"/>
    <property type="molecule type" value="Genomic_DNA"/>
</dbReference>
<dbReference type="PANTHER" id="PTHR32208">
    <property type="entry name" value="SECRETED PROTEIN-RELATED"/>
    <property type="match status" value="1"/>
</dbReference>
<keyword evidence="2" id="KW-0472">Membrane</keyword>
<evidence type="ECO:0000256" key="2">
    <source>
        <dbReference type="SAM" id="Phobius"/>
    </source>
</evidence>
<dbReference type="InterPro" id="IPR013783">
    <property type="entry name" value="Ig-like_fold"/>
</dbReference>
<dbReference type="Gene3D" id="2.60.40.10">
    <property type="entry name" value="Immunoglobulins"/>
    <property type="match status" value="1"/>
</dbReference>
<evidence type="ECO:0000313" key="5">
    <source>
        <dbReference type="EMBL" id="NYD37149.1"/>
    </source>
</evidence>
<dbReference type="PANTHER" id="PTHR32208:SF21">
    <property type="entry name" value="LOW QUALITY PROTEIN: ALDEHYDE OXIDASE GLOX-LIKE"/>
    <property type="match status" value="1"/>
</dbReference>
<name>A0A7Y9J777_9PSEU</name>
<keyword evidence="2" id="KW-0812">Transmembrane</keyword>
<feature type="domain" description="GlxA-like beta barrel" evidence="4">
    <location>
        <begin position="181"/>
        <end position="280"/>
    </location>
</feature>
<feature type="transmembrane region" description="Helical" evidence="2">
    <location>
        <begin position="43"/>
        <end position="65"/>
    </location>
</feature>
<dbReference type="Proteomes" id="UP000535890">
    <property type="component" value="Unassembled WGS sequence"/>
</dbReference>
<dbReference type="Pfam" id="PF21110">
    <property type="entry name" value="GlxA"/>
    <property type="match status" value="1"/>
</dbReference>
<evidence type="ECO:0000259" key="4">
    <source>
        <dbReference type="Pfam" id="PF21110"/>
    </source>
</evidence>
<dbReference type="InterPro" id="IPR011043">
    <property type="entry name" value="Gal_Oxase/kelch_b-propeller"/>
</dbReference>
<organism evidence="5 6">
    <name type="scientific">Actinomycetospora corticicola</name>
    <dbReference type="NCBI Taxonomy" id="663602"/>
    <lineage>
        <taxon>Bacteria</taxon>
        <taxon>Bacillati</taxon>
        <taxon>Actinomycetota</taxon>
        <taxon>Actinomycetes</taxon>
        <taxon>Pseudonocardiales</taxon>
        <taxon>Pseudonocardiaceae</taxon>
        <taxon>Actinomycetospora</taxon>
    </lineage>
</organism>
<keyword evidence="6" id="KW-1185">Reference proteome</keyword>
<protein>
    <recommendedName>
        <fullName evidence="7">DUF1929 domain-containing protein</fullName>
    </recommendedName>
</protein>
<dbReference type="InterPro" id="IPR015202">
    <property type="entry name" value="GO-like_E_set"/>
</dbReference>
<evidence type="ECO:0000259" key="3">
    <source>
        <dbReference type="Pfam" id="PF09118"/>
    </source>
</evidence>
<dbReference type="InterPro" id="IPR037293">
    <property type="entry name" value="Gal_Oxidase_central_sf"/>
</dbReference>
<gene>
    <name evidence="5" type="ORF">BJ983_003251</name>
</gene>